<feature type="region of interest" description="Disordered" evidence="1">
    <location>
        <begin position="1"/>
        <end position="24"/>
    </location>
</feature>
<accession>A0A4Z2HPC2</accession>
<sequence length="64" mass="7278">MKRSVAGQEEDRAPEHAEVTGRSWEQDDIIIDNEDRLKRSDLQFLTRLRPGDASVLMADPAVEL</sequence>
<gene>
    <name evidence="2" type="ORF">EYF80_022386</name>
</gene>
<name>A0A4Z2HPC2_9TELE</name>
<comment type="caution">
    <text evidence="2">The sequence shown here is derived from an EMBL/GenBank/DDBJ whole genome shotgun (WGS) entry which is preliminary data.</text>
</comment>
<reference evidence="2 3" key="1">
    <citation type="submission" date="2019-03" db="EMBL/GenBank/DDBJ databases">
        <title>First draft genome of Liparis tanakae, snailfish: a comprehensive survey of snailfish specific genes.</title>
        <authorList>
            <person name="Kim W."/>
            <person name="Song I."/>
            <person name="Jeong J.-H."/>
            <person name="Kim D."/>
            <person name="Kim S."/>
            <person name="Ryu S."/>
            <person name="Song J.Y."/>
            <person name="Lee S.K."/>
        </authorList>
    </citation>
    <scope>NUCLEOTIDE SEQUENCE [LARGE SCALE GENOMIC DNA]</scope>
    <source>
        <tissue evidence="2">Muscle</tissue>
    </source>
</reference>
<evidence type="ECO:0000313" key="2">
    <source>
        <dbReference type="EMBL" id="TNN67440.1"/>
    </source>
</evidence>
<proteinExistence type="predicted"/>
<keyword evidence="3" id="KW-1185">Reference proteome</keyword>
<evidence type="ECO:0000313" key="3">
    <source>
        <dbReference type="Proteomes" id="UP000314294"/>
    </source>
</evidence>
<dbReference type="EMBL" id="SRLO01000204">
    <property type="protein sequence ID" value="TNN67440.1"/>
    <property type="molecule type" value="Genomic_DNA"/>
</dbReference>
<organism evidence="2 3">
    <name type="scientific">Liparis tanakae</name>
    <name type="common">Tanaka's snailfish</name>
    <dbReference type="NCBI Taxonomy" id="230148"/>
    <lineage>
        <taxon>Eukaryota</taxon>
        <taxon>Metazoa</taxon>
        <taxon>Chordata</taxon>
        <taxon>Craniata</taxon>
        <taxon>Vertebrata</taxon>
        <taxon>Euteleostomi</taxon>
        <taxon>Actinopterygii</taxon>
        <taxon>Neopterygii</taxon>
        <taxon>Teleostei</taxon>
        <taxon>Neoteleostei</taxon>
        <taxon>Acanthomorphata</taxon>
        <taxon>Eupercaria</taxon>
        <taxon>Perciformes</taxon>
        <taxon>Cottioidei</taxon>
        <taxon>Cottales</taxon>
        <taxon>Liparidae</taxon>
        <taxon>Liparis</taxon>
    </lineage>
</organism>
<dbReference type="Proteomes" id="UP000314294">
    <property type="component" value="Unassembled WGS sequence"/>
</dbReference>
<feature type="compositionally biased region" description="Basic and acidic residues" evidence="1">
    <location>
        <begin position="9"/>
        <end position="19"/>
    </location>
</feature>
<protein>
    <submittedName>
        <fullName evidence="2">Uncharacterized protein</fullName>
    </submittedName>
</protein>
<dbReference type="AlphaFoldDB" id="A0A4Z2HPC2"/>
<evidence type="ECO:0000256" key="1">
    <source>
        <dbReference type="SAM" id="MobiDB-lite"/>
    </source>
</evidence>